<organism evidence="1 2">
    <name type="scientific">Massilia jejuensis</name>
    <dbReference type="NCBI Taxonomy" id="648894"/>
    <lineage>
        <taxon>Bacteria</taxon>
        <taxon>Pseudomonadati</taxon>
        <taxon>Pseudomonadota</taxon>
        <taxon>Betaproteobacteria</taxon>
        <taxon>Burkholderiales</taxon>
        <taxon>Oxalobacteraceae</taxon>
        <taxon>Telluria group</taxon>
        <taxon>Massilia</taxon>
    </lineage>
</organism>
<gene>
    <name evidence="1" type="ORF">ACFPOU_04425</name>
</gene>
<reference evidence="2" key="1">
    <citation type="journal article" date="2019" name="Int. J. Syst. Evol. Microbiol.">
        <title>The Global Catalogue of Microorganisms (GCM) 10K type strain sequencing project: providing services to taxonomists for standard genome sequencing and annotation.</title>
        <authorList>
            <consortium name="The Broad Institute Genomics Platform"/>
            <consortium name="The Broad Institute Genome Sequencing Center for Infectious Disease"/>
            <person name="Wu L."/>
            <person name="Ma J."/>
        </authorList>
    </citation>
    <scope>NUCLEOTIDE SEQUENCE [LARGE SCALE GENOMIC DNA]</scope>
    <source>
        <strain evidence="2">CCUG 38813</strain>
    </source>
</reference>
<dbReference type="EMBL" id="JBHSMS010000015">
    <property type="protein sequence ID" value="MFC5510373.1"/>
    <property type="molecule type" value="Genomic_DNA"/>
</dbReference>
<comment type="caution">
    <text evidence="1">The sequence shown here is derived from an EMBL/GenBank/DDBJ whole genome shotgun (WGS) entry which is preliminary data.</text>
</comment>
<name>A0ABW0PDN5_9BURK</name>
<evidence type="ECO:0000313" key="2">
    <source>
        <dbReference type="Proteomes" id="UP001596031"/>
    </source>
</evidence>
<evidence type="ECO:0000313" key="1">
    <source>
        <dbReference type="EMBL" id="MFC5510373.1"/>
    </source>
</evidence>
<dbReference type="RefSeq" id="WP_379717618.1">
    <property type="nucleotide sequence ID" value="NZ_JBHSMS010000015.1"/>
</dbReference>
<dbReference type="Proteomes" id="UP001596031">
    <property type="component" value="Unassembled WGS sequence"/>
</dbReference>
<protein>
    <submittedName>
        <fullName evidence="1">Uncharacterized protein</fullName>
    </submittedName>
</protein>
<sequence>MSALINSRAFREASAAGALTDPAVVGVDGGYVLEATFGQVRTQLSARSSSGEESRRIFASLQSAASFLQDKAQILAYTVDASGYRPAASSPRYARVAERLRQAHAALRPAPHPM</sequence>
<accession>A0ABW0PDN5</accession>
<keyword evidence="2" id="KW-1185">Reference proteome</keyword>
<proteinExistence type="predicted"/>